<dbReference type="PANTHER" id="PTHR42802:SF1">
    <property type="entry name" value="L-ORNITHINE N(5)-MONOOXYGENASE"/>
    <property type="match status" value="1"/>
</dbReference>
<gene>
    <name evidence="16" type="ORF">GPX89_34930</name>
</gene>
<reference evidence="16 17" key="1">
    <citation type="submission" date="2019-12" db="EMBL/GenBank/DDBJ databases">
        <title>Nocardia sp. nov. ET3-3 isolated from soil.</title>
        <authorList>
            <person name="Kanchanasin P."/>
            <person name="Tanasupawat S."/>
            <person name="Yuki M."/>
            <person name="Kudo T."/>
        </authorList>
    </citation>
    <scope>NUCLEOTIDE SEQUENCE [LARGE SCALE GENOMIC DNA]</scope>
    <source>
        <strain evidence="16 17">ET3-3</strain>
    </source>
</reference>
<sequence>MTATVHDMIGIGFGPANIALAVALEELQPRVRPLFLEARERVVWQPEMLLAGADTQNNPVRDLVTPRNPRSKYSFLNFLFEQGRMLEYLNLGVEFPLRKEYSQYIAWVASHFADRVEYAAAVDSVEVATLPDGAEGYRVRLASGDFRLARTVVLAPGRTPYVPAPFDRVDSVRVAHLTRYAGTVARFGGELARGGRVAVIGSSQSAVELTLDLARRFPEAEIVTVTRGFGPRMKDVSPFMEESIMPDFVDYYFHASQQSKDALDLDLRYTNYSAADADVLRALYLMIYEQRLDGNQKVFLRNNSEVSDVSAEADGIVLTLRDRHRGEFAPERFDLVLLATGFRNFGPRPDQEPYPPLLENLAPQLHRTDQGAVAVGYDYRVAGAHGHPLPPLFVYNLCESSHGISDAGSFSLLSLRAETIARTVADLLDPAVEVAPVLFGGGTSPVTEPTGGAVSGGLPR</sequence>
<proteinExistence type="inferred from homology"/>
<evidence type="ECO:0000256" key="6">
    <source>
        <dbReference type="ARBA" id="ARBA00022630"/>
    </source>
</evidence>
<evidence type="ECO:0000256" key="2">
    <source>
        <dbReference type="ARBA" id="ARBA00005102"/>
    </source>
</evidence>
<evidence type="ECO:0000256" key="14">
    <source>
        <dbReference type="ARBA" id="ARBA00032738"/>
    </source>
</evidence>
<evidence type="ECO:0000256" key="10">
    <source>
        <dbReference type="ARBA" id="ARBA00023033"/>
    </source>
</evidence>
<protein>
    <recommendedName>
        <fullName evidence="5">L-lysine N6-monooxygenase MbtG</fullName>
        <ecNumber evidence="4">1.14.13.59</ecNumber>
    </recommendedName>
    <alternativeName>
        <fullName evidence="14">Lysine 6-N-hydroxylase</fullName>
    </alternativeName>
    <alternativeName>
        <fullName evidence="13">Lysine N6-hydroxylase</fullName>
    </alternativeName>
    <alternativeName>
        <fullName evidence="11">Lysine-N-oxygenase</fullName>
    </alternativeName>
    <alternativeName>
        <fullName evidence="12">Mycobactin synthase protein G</fullName>
    </alternativeName>
</protein>
<comment type="pathway">
    <text evidence="2">Siderophore biosynthesis; mycobactin biosynthesis.</text>
</comment>
<organism evidence="16 17">
    <name type="scientific">Nocardia terrae</name>
    <dbReference type="NCBI Taxonomy" id="2675851"/>
    <lineage>
        <taxon>Bacteria</taxon>
        <taxon>Bacillati</taxon>
        <taxon>Actinomycetota</taxon>
        <taxon>Actinomycetes</taxon>
        <taxon>Mycobacteriales</taxon>
        <taxon>Nocardiaceae</taxon>
        <taxon>Nocardia</taxon>
    </lineage>
</organism>
<comment type="cofactor">
    <cofactor evidence="1">
        <name>FAD</name>
        <dbReference type="ChEBI" id="CHEBI:57692"/>
    </cofactor>
</comment>
<comment type="caution">
    <text evidence="16">The sequence shown here is derived from an EMBL/GenBank/DDBJ whole genome shotgun (WGS) entry which is preliminary data.</text>
</comment>
<evidence type="ECO:0000256" key="4">
    <source>
        <dbReference type="ARBA" id="ARBA00013076"/>
    </source>
</evidence>
<keyword evidence="17" id="KW-1185">Reference proteome</keyword>
<keyword evidence="6" id="KW-0285">Flavoprotein</keyword>
<evidence type="ECO:0000256" key="11">
    <source>
        <dbReference type="ARBA" id="ARBA00029939"/>
    </source>
</evidence>
<evidence type="ECO:0000256" key="3">
    <source>
        <dbReference type="ARBA" id="ARBA00007588"/>
    </source>
</evidence>
<keyword evidence="10 16" id="KW-0503">Monooxygenase</keyword>
<dbReference type="AlphaFoldDB" id="A0A7K1V6Y9"/>
<evidence type="ECO:0000256" key="13">
    <source>
        <dbReference type="ARBA" id="ARBA00032493"/>
    </source>
</evidence>
<evidence type="ECO:0000256" key="5">
    <source>
        <dbReference type="ARBA" id="ARBA00016406"/>
    </source>
</evidence>
<evidence type="ECO:0000256" key="1">
    <source>
        <dbReference type="ARBA" id="ARBA00001974"/>
    </source>
</evidence>
<dbReference type="InterPro" id="IPR036188">
    <property type="entry name" value="FAD/NAD-bd_sf"/>
</dbReference>
<evidence type="ECO:0000256" key="7">
    <source>
        <dbReference type="ARBA" id="ARBA00022827"/>
    </source>
</evidence>
<keyword evidence="7" id="KW-0274">FAD</keyword>
<dbReference type="EC" id="1.14.13.59" evidence="4"/>
<comment type="similarity">
    <text evidence="3">Belongs to the lysine N(6)-hydroxylase/L-ornithine N(5)-oxygenase family.</text>
</comment>
<evidence type="ECO:0000313" key="16">
    <source>
        <dbReference type="EMBL" id="MVU82413.1"/>
    </source>
</evidence>
<dbReference type="PANTHER" id="PTHR42802">
    <property type="entry name" value="MONOOXYGENASE"/>
    <property type="match status" value="1"/>
</dbReference>
<dbReference type="EMBL" id="WRPP01000009">
    <property type="protein sequence ID" value="MVU82413.1"/>
    <property type="molecule type" value="Genomic_DNA"/>
</dbReference>
<evidence type="ECO:0000256" key="12">
    <source>
        <dbReference type="ARBA" id="ARBA00031158"/>
    </source>
</evidence>
<dbReference type="Proteomes" id="UP000466794">
    <property type="component" value="Unassembled WGS sequence"/>
</dbReference>
<keyword evidence="8" id="KW-0521">NADP</keyword>
<evidence type="ECO:0000256" key="15">
    <source>
        <dbReference type="ARBA" id="ARBA00048407"/>
    </source>
</evidence>
<dbReference type="SUPFAM" id="SSF51905">
    <property type="entry name" value="FAD/NAD(P)-binding domain"/>
    <property type="match status" value="1"/>
</dbReference>
<comment type="catalytic activity">
    <reaction evidence="15">
        <text>L-lysine + NADPH + O2 = N(6)-hydroxy-L-lysine + NADP(+) + H2O</text>
        <dbReference type="Rhea" id="RHEA:23228"/>
        <dbReference type="ChEBI" id="CHEBI:15377"/>
        <dbReference type="ChEBI" id="CHEBI:15379"/>
        <dbReference type="ChEBI" id="CHEBI:32551"/>
        <dbReference type="ChEBI" id="CHEBI:57783"/>
        <dbReference type="ChEBI" id="CHEBI:57820"/>
        <dbReference type="ChEBI" id="CHEBI:58349"/>
        <dbReference type="EC" id="1.14.13.59"/>
    </reaction>
</comment>
<dbReference type="GO" id="GO:0006879">
    <property type="term" value="P:intracellular iron ion homeostasis"/>
    <property type="evidence" value="ECO:0007669"/>
    <property type="project" value="TreeGrafter"/>
</dbReference>
<dbReference type="Gene3D" id="3.50.50.60">
    <property type="entry name" value="FAD/NAD(P)-binding domain"/>
    <property type="match status" value="1"/>
</dbReference>
<dbReference type="RefSeq" id="WP_157392024.1">
    <property type="nucleotide sequence ID" value="NZ_WRPP01000009.1"/>
</dbReference>
<evidence type="ECO:0000256" key="9">
    <source>
        <dbReference type="ARBA" id="ARBA00023002"/>
    </source>
</evidence>
<evidence type="ECO:0000256" key="8">
    <source>
        <dbReference type="ARBA" id="ARBA00022857"/>
    </source>
</evidence>
<dbReference type="GO" id="GO:0047091">
    <property type="term" value="F:L-lysine 6-monooxygenase (NADPH) activity"/>
    <property type="evidence" value="ECO:0007669"/>
    <property type="project" value="UniProtKB-EC"/>
</dbReference>
<name>A0A7K1V6Y9_9NOCA</name>
<dbReference type="InterPro" id="IPR025700">
    <property type="entry name" value="Lys/Orn_oxygenase"/>
</dbReference>
<dbReference type="Pfam" id="PF13434">
    <property type="entry name" value="Lys_Orn_oxgnase"/>
    <property type="match status" value="1"/>
</dbReference>
<keyword evidence="9" id="KW-0560">Oxidoreductase</keyword>
<evidence type="ECO:0000313" key="17">
    <source>
        <dbReference type="Proteomes" id="UP000466794"/>
    </source>
</evidence>
<accession>A0A7K1V6Y9</accession>